<dbReference type="PANTHER" id="PTHR12876:SF35">
    <property type="entry name" value="LD08718P-RELATED"/>
    <property type="match status" value="1"/>
</dbReference>
<sequence length="456" mass="51555">MQVQKVNNSRARQKDFFLGSRASVDSFSEKDDSVIIIEEKKGSSQNADASVIEIDCDISNLSIIEIDSDVSVPDTQECSTISSKFIKNIQKNKQMTSACNDENNKNVNNSTTLVDSAGSKFDDQFVKTNPANEETKVLNKTYKNHKKKRQIRRKKKKRISAGSINTPKYKTSKILKSLCKRHSKLIKSSKSISMFKSGTLITNEKSFNHLEEKQMISLTLSNIKDTPVMCTKSSETSHSFSCDKGNAVNCKKSNDWKGQIESKTTPSALQDNAPVPLSQGHSTSMKITVPVQMKRLRPIVIDGSNIAMSHGKPRKVFSCRGIELSINYFRDRGHHDIVAFVPQHRRSKSWSNKITDQHLLEALSDKQLIVFTPSRKINKKFVSSYDDRFIVDLATRKGGVIVSNDNYRDIMNERSDWKKTVKKRLLMYCFVGDHFMIPSDPLGKDGPHLDDFLAFQ</sequence>
<name>A0ABM1SI39_LIMPO</name>
<dbReference type="Proteomes" id="UP000694941">
    <property type="component" value="Unplaced"/>
</dbReference>
<evidence type="ECO:0000313" key="5">
    <source>
        <dbReference type="RefSeq" id="XP_022243294.1"/>
    </source>
</evidence>
<dbReference type="InterPro" id="IPR051101">
    <property type="entry name" value="ZC3H12/N4BP1_RNase_Reg"/>
</dbReference>
<dbReference type="PANTHER" id="PTHR12876">
    <property type="entry name" value="N4BP1-RELATED"/>
    <property type="match status" value="1"/>
</dbReference>
<evidence type="ECO:0000259" key="2">
    <source>
        <dbReference type="Pfam" id="PF11977"/>
    </source>
</evidence>
<reference evidence="4 5" key="1">
    <citation type="submission" date="2025-05" db="UniProtKB">
        <authorList>
            <consortium name="RefSeq"/>
        </authorList>
    </citation>
    <scope>IDENTIFICATION</scope>
    <source>
        <tissue evidence="4 5">Muscle</tissue>
    </source>
</reference>
<dbReference type="GeneID" id="106460790"/>
<dbReference type="Gene3D" id="3.40.50.11980">
    <property type="match status" value="1"/>
</dbReference>
<dbReference type="RefSeq" id="XP_013775985.2">
    <property type="nucleotide sequence ID" value="XM_013920531.2"/>
</dbReference>
<evidence type="ECO:0000256" key="1">
    <source>
        <dbReference type="SAM" id="MobiDB-lite"/>
    </source>
</evidence>
<feature type="domain" description="RNase NYN" evidence="2">
    <location>
        <begin position="296"/>
        <end position="451"/>
    </location>
</feature>
<proteinExistence type="predicted"/>
<evidence type="ECO:0000313" key="4">
    <source>
        <dbReference type="RefSeq" id="XP_013775985.2"/>
    </source>
</evidence>
<gene>
    <name evidence="4 5" type="primary">LOC106460790</name>
</gene>
<protein>
    <submittedName>
        <fullName evidence="4 5">NEDD4-binding protein 1-like isoform X1</fullName>
    </submittedName>
</protein>
<dbReference type="Pfam" id="PF11977">
    <property type="entry name" value="RNase_Zc3h12a"/>
    <property type="match status" value="1"/>
</dbReference>
<accession>A0ABM1SI39</accession>
<feature type="region of interest" description="Disordered" evidence="1">
    <location>
        <begin position="262"/>
        <end position="281"/>
    </location>
</feature>
<keyword evidence="3" id="KW-1185">Reference proteome</keyword>
<dbReference type="RefSeq" id="XP_022243294.1">
    <property type="nucleotide sequence ID" value="XM_022387586.1"/>
</dbReference>
<organism evidence="3 5">
    <name type="scientific">Limulus polyphemus</name>
    <name type="common">Atlantic horseshoe crab</name>
    <dbReference type="NCBI Taxonomy" id="6850"/>
    <lineage>
        <taxon>Eukaryota</taxon>
        <taxon>Metazoa</taxon>
        <taxon>Ecdysozoa</taxon>
        <taxon>Arthropoda</taxon>
        <taxon>Chelicerata</taxon>
        <taxon>Merostomata</taxon>
        <taxon>Xiphosura</taxon>
        <taxon>Limulidae</taxon>
        <taxon>Limulus</taxon>
    </lineage>
</organism>
<dbReference type="CDD" id="cd18719">
    <property type="entry name" value="PIN_Zc3h12a-N4BP1-like"/>
    <property type="match status" value="1"/>
</dbReference>
<evidence type="ECO:0000313" key="3">
    <source>
        <dbReference type="Proteomes" id="UP000694941"/>
    </source>
</evidence>
<dbReference type="InterPro" id="IPR021869">
    <property type="entry name" value="RNase_Zc3h12_NYN"/>
</dbReference>